<accession>A0A1R2CLT1</accession>
<gene>
    <name evidence="3" type="ORF">SteCoe_7760</name>
</gene>
<evidence type="ECO:0000256" key="2">
    <source>
        <dbReference type="SAM" id="Phobius"/>
    </source>
</evidence>
<evidence type="ECO:0000313" key="3">
    <source>
        <dbReference type="EMBL" id="OMJ89972.1"/>
    </source>
</evidence>
<dbReference type="EMBL" id="MPUH01000113">
    <property type="protein sequence ID" value="OMJ89972.1"/>
    <property type="molecule type" value="Genomic_DNA"/>
</dbReference>
<dbReference type="AlphaFoldDB" id="A0A1R2CLT1"/>
<reference evidence="3 4" key="1">
    <citation type="submission" date="2016-11" db="EMBL/GenBank/DDBJ databases">
        <title>The macronuclear genome of Stentor coeruleus: a giant cell with tiny introns.</title>
        <authorList>
            <person name="Slabodnick M."/>
            <person name="Ruby J.G."/>
            <person name="Reiff S.B."/>
            <person name="Swart E.C."/>
            <person name="Gosai S."/>
            <person name="Prabakaran S."/>
            <person name="Witkowska E."/>
            <person name="Larue G.E."/>
            <person name="Fisher S."/>
            <person name="Freeman R.M."/>
            <person name="Gunawardena J."/>
            <person name="Chu W."/>
            <person name="Stover N.A."/>
            <person name="Gregory B.D."/>
            <person name="Nowacki M."/>
            <person name="Derisi J."/>
            <person name="Roy S.W."/>
            <person name="Marshall W.F."/>
            <person name="Sood P."/>
        </authorList>
    </citation>
    <scope>NUCLEOTIDE SEQUENCE [LARGE SCALE GENOMIC DNA]</scope>
    <source>
        <strain evidence="3">WM001</strain>
    </source>
</reference>
<keyword evidence="2" id="KW-0472">Membrane</keyword>
<dbReference type="Proteomes" id="UP000187209">
    <property type="component" value="Unassembled WGS sequence"/>
</dbReference>
<sequence>MSGTNKSDPNLEMGERTARSYAVGPDHKAHIELNERTRGHALTGDIKQHLEYGERSTRGYAVSMDNRSKRPTSFKDKPKLEKISKGKIILVYIQLIVILILFAACLYLNFKIVRFPLHKNI</sequence>
<feature type="region of interest" description="Disordered" evidence="1">
    <location>
        <begin position="1"/>
        <end position="20"/>
    </location>
</feature>
<organism evidence="3 4">
    <name type="scientific">Stentor coeruleus</name>
    <dbReference type="NCBI Taxonomy" id="5963"/>
    <lineage>
        <taxon>Eukaryota</taxon>
        <taxon>Sar</taxon>
        <taxon>Alveolata</taxon>
        <taxon>Ciliophora</taxon>
        <taxon>Postciliodesmatophora</taxon>
        <taxon>Heterotrichea</taxon>
        <taxon>Heterotrichida</taxon>
        <taxon>Stentoridae</taxon>
        <taxon>Stentor</taxon>
    </lineage>
</organism>
<proteinExistence type="predicted"/>
<keyword evidence="2" id="KW-0812">Transmembrane</keyword>
<evidence type="ECO:0000256" key="1">
    <source>
        <dbReference type="SAM" id="MobiDB-lite"/>
    </source>
</evidence>
<keyword evidence="2" id="KW-1133">Transmembrane helix</keyword>
<name>A0A1R2CLT1_9CILI</name>
<evidence type="ECO:0000313" key="4">
    <source>
        <dbReference type="Proteomes" id="UP000187209"/>
    </source>
</evidence>
<feature type="transmembrane region" description="Helical" evidence="2">
    <location>
        <begin position="89"/>
        <end position="110"/>
    </location>
</feature>
<keyword evidence="4" id="KW-1185">Reference proteome</keyword>
<protein>
    <submittedName>
        <fullName evidence="3">Uncharacterized protein</fullName>
    </submittedName>
</protein>
<comment type="caution">
    <text evidence="3">The sequence shown here is derived from an EMBL/GenBank/DDBJ whole genome shotgun (WGS) entry which is preliminary data.</text>
</comment>